<feature type="region of interest" description="Disordered" evidence="1">
    <location>
        <begin position="73"/>
        <end position="111"/>
    </location>
</feature>
<feature type="compositionally biased region" description="Low complexity" evidence="1">
    <location>
        <begin position="76"/>
        <end position="85"/>
    </location>
</feature>
<dbReference type="EMBL" id="SRPW01000126">
    <property type="protein sequence ID" value="KAG6017576.1"/>
    <property type="molecule type" value="Genomic_DNA"/>
</dbReference>
<gene>
    <name evidence="2" type="ORF">E4U43_000847</name>
</gene>
<dbReference type="Proteomes" id="UP000748025">
    <property type="component" value="Unassembled WGS sequence"/>
</dbReference>
<dbReference type="AlphaFoldDB" id="A0A9P7NI97"/>
<evidence type="ECO:0000256" key="1">
    <source>
        <dbReference type="SAM" id="MobiDB-lite"/>
    </source>
</evidence>
<evidence type="ECO:0000313" key="3">
    <source>
        <dbReference type="Proteomes" id="UP000748025"/>
    </source>
</evidence>
<reference evidence="2" key="1">
    <citation type="journal article" date="2020" name="bioRxiv">
        <title>Whole genome comparisons of ergot fungi reveals the divergence and evolution of species within the genus Claviceps are the result of varying mechanisms driving genome evolution and host range expansion.</title>
        <authorList>
            <person name="Wyka S.A."/>
            <person name="Mondo S.J."/>
            <person name="Liu M."/>
            <person name="Dettman J."/>
            <person name="Nalam V."/>
            <person name="Broders K.D."/>
        </authorList>
    </citation>
    <scope>NUCLEOTIDE SEQUENCE</scope>
    <source>
        <strain evidence="2">CCC 602</strain>
    </source>
</reference>
<sequence>MVAARPAVCLWDSVCLGMANCRWTKATSVGGFGRLLEVSTGLVDFCFWRRKTEDGRRGTRGWSKVRAGCLPAATTGLAGRSSGLGRRSRAKPQQQQQQQQHKQQWKPAASRWRDWNPPVTLL</sequence>
<name>A0A9P7NI97_9HYPO</name>
<accession>A0A9P7NI97</accession>
<feature type="compositionally biased region" description="Low complexity" evidence="1">
    <location>
        <begin position="93"/>
        <end position="102"/>
    </location>
</feature>
<protein>
    <submittedName>
        <fullName evidence="2">Uncharacterized protein</fullName>
    </submittedName>
</protein>
<comment type="caution">
    <text evidence="2">The sequence shown here is derived from an EMBL/GenBank/DDBJ whole genome shotgun (WGS) entry which is preliminary data.</text>
</comment>
<keyword evidence="3" id="KW-1185">Reference proteome</keyword>
<evidence type="ECO:0000313" key="2">
    <source>
        <dbReference type="EMBL" id="KAG6017576.1"/>
    </source>
</evidence>
<organism evidence="2 3">
    <name type="scientific">Claviceps pusilla</name>
    <dbReference type="NCBI Taxonomy" id="123648"/>
    <lineage>
        <taxon>Eukaryota</taxon>
        <taxon>Fungi</taxon>
        <taxon>Dikarya</taxon>
        <taxon>Ascomycota</taxon>
        <taxon>Pezizomycotina</taxon>
        <taxon>Sordariomycetes</taxon>
        <taxon>Hypocreomycetidae</taxon>
        <taxon>Hypocreales</taxon>
        <taxon>Clavicipitaceae</taxon>
        <taxon>Claviceps</taxon>
    </lineage>
</organism>
<proteinExistence type="predicted"/>